<dbReference type="Pfam" id="PF01266">
    <property type="entry name" value="DAO"/>
    <property type="match status" value="1"/>
</dbReference>
<gene>
    <name evidence="3" type="ORF">TCT1_38010</name>
</gene>
<proteinExistence type="predicted"/>
<dbReference type="InterPro" id="IPR036188">
    <property type="entry name" value="FAD/NAD-bd_sf"/>
</dbReference>
<dbReference type="EMBL" id="AP028980">
    <property type="protein sequence ID" value="BET98880.1"/>
    <property type="molecule type" value="Genomic_DNA"/>
</dbReference>
<geneLocation type="plasmid" evidence="3 4">
    <name>pXT29</name>
</geneLocation>
<feature type="domain" description="FAD dependent oxidoreductase" evidence="2">
    <location>
        <begin position="6"/>
        <end position="338"/>
    </location>
</feature>
<name>A0ABN7C8G5_9GAMM</name>
<dbReference type="SUPFAM" id="SSF51905">
    <property type="entry name" value="FAD/NAD(P)-binding domain"/>
    <property type="match status" value="1"/>
</dbReference>
<dbReference type="Proteomes" id="UP001529514">
    <property type="component" value="Plasmid pXT29"/>
</dbReference>
<dbReference type="PANTHER" id="PTHR13847">
    <property type="entry name" value="SARCOSINE DEHYDROGENASE-RELATED"/>
    <property type="match status" value="1"/>
</dbReference>
<accession>A0ABN7C8G5</accession>
<sequence>MANHWDIIIIGAGLAGSALAENISQSGLRTLLLESSEPGSGGASARSRGIVRVFDLNPILMQYNVGGVREWRRLNQRWPGIFHQCGVIYLLREEHIPSAQALLREFSSSEYPIEFISSQQAQRLMPGLNIPSQAGILYESQGGYVNPRLACQLLAHHAQKQGAELLEGVQVKRVESQSNGVSIHTENQVLTARLAVVAAGAYSRTLIPDIQLFSRSIPLTTLYCPDAQAPQTCLIDEYSGSYMRPGSTSFVFAGGAPQNDAATPAALPQTRSVHPTNLQLAQQMLPAIPLQLSHGWEGYDGYTADFLPQTRLIIERHLALFCGFSGRGAKYIPDAARQFSQQILEYLQ</sequence>
<organism evidence="3 4">
    <name type="scientific">Xenorhabdus taiwanensis</name>
    <dbReference type="NCBI Taxonomy" id="3085177"/>
    <lineage>
        <taxon>Bacteria</taxon>
        <taxon>Pseudomonadati</taxon>
        <taxon>Pseudomonadota</taxon>
        <taxon>Gammaproteobacteria</taxon>
        <taxon>Enterobacterales</taxon>
        <taxon>Morganellaceae</taxon>
        <taxon>Xenorhabdus</taxon>
    </lineage>
</organism>
<reference evidence="3 4" key="1">
    <citation type="submission" date="2023-10" db="EMBL/GenBank/DDBJ databases">
        <title>Xenorhabdus taiwanensis sp. nov., a symbiotic bacterium associated with the entomopathogenic nematode Steinernema taiwanensis.</title>
        <authorList>
            <person name="Tseng C.T."/>
            <person name="Shu H.Y."/>
            <person name="Chen M.H."/>
            <person name="Fang Y.J."/>
            <person name="Wu T.L."/>
            <person name="Lin Y.C."/>
            <person name="Huang C.J."/>
        </authorList>
    </citation>
    <scope>NUCLEOTIDE SEQUENCE [LARGE SCALE GENOMIC DNA]</scope>
    <source>
        <strain evidence="3 4">TCT-1</strain>
        <plasmid evidence="3 4">pXT29</plasmid>
    </source>
</reference>
<dbReference type="PANTHER" id="PTHR13847:SF287">
    <property type="entry name" value="FAD-DEPENDENT OXIDOREDUCTASE DOMAIN-CONTAINING PROTEIN 1"/>
    <property type="match status" value="1"/>
</dbReference>
<protein>
    <recommendedName>
        <fullName evidence="2">FAD dependent oxidoreductase domain-containing protein</fullName>
    </recommendedName>
</protein>
<evidence type="ECO:0000256" key="1">
    <source>
        <dbReference type="ARBA" id="ARBA00023002"/>
    </source>
</evidence>
<dbReference type="InterPro" id="IPR006076">
    <property type="entry name" value="FAD-dep_OxRdtase"/>
</dbReference>
<evidence type="ECO:0000259" key="2">
    <source>
        <dbReference type="Pfam" id="PF01266"/>
    </source>
</evidence>
<dbReference type="RefSeq" id="WP_374053723.1">
    <property type="nucleotide sequence ID" value="NZ_AP028980.1"/>
</dbReference>
<evidence type="ECO:0000313" key="3">
    <source>
        <dbReference type="EMBL" id="BET98880.1"/>
    </source>
</evidence>
<keyword evidence="4" id="KW-1185">Reference proteome</keyword>
<dbReference type="Gene3D" id="3.30.9.10">
    <property type="entry name" value="D-Amino Acid Oxidase, subunit A, domain 2"/>
    <property type="match status" value="1"/>
</dbReference>
<keyword evidence="1" id="KW-0560">Oxidoreductase</keyword>
<keyword evidence="3" id="KW-0614">Plasmid</keyword>
<evidence type="ECO:0000313" key="4">
    <source>
        <dbReference type="Proteomes" id="UP001529514"/>
    </source>
</evidence>
<dbReference type="Gene3D" id="3.50.50.60">
    <property type="entry name" value="FAD/NAD(P)-binding domain"/>
    <property type="match status" value="1"/>
</dbReference>